<dbReference type="PROSITE" id="PS50878">
    <property type="entry name" value="RT_POL"/>
    <property type="match status" value="1"/>
</dbReference>
<sequence>KYFSCPFNLITIFWRVNSSCQNFVHRYRQARFSSRRVRKRVVFKNGDCNVVQGNVAKRRRRYLQDIFTTLVDAQWRWTLLVFALNFLLSWLGFAVIWWLIVYSHGDLSPENNPKVAAALAASTVSSNGTLPSPVYTSTALLKVTEDIREAIDSNKVTILTLLDLSKAFNSVNFDLLTHKLRNLHLSETAVSWFESYLRERQQCVVSGNRSSSWFNITSGIPQGSVLGPLLFTICVSDITSHVRHCNYHLYADDLQYYISSRLDRINDAIDKLNKDIDSIVTWTKKFHLNINPGKTQAIILGHKRQTDAVKHLDISPVKQTTSEEKEWIPCVRDVSGFASCFLFSVETQHTIGYGSRHTTEECPEAIFVMCLQSIVGVMIQAFMVGIVFAKLSRPKKRTQTLLFSRNAVICQRDGHLCLMFRVGDMRKSHIVEAHVRAQLIKRKTETLGHVLGFCRKTELLRNNRHHMVRTMLANILKQQGLEVHEEVHCISEDDSTRRADVVVIDRKKNTRTILDTTIRFERDAQQPKLTDDEKRIIYEPCIPYFSKQYNIMANHERANGLALVFGLERGDRQRNSKALSPVTAALCLHTAILPGSAIISKYCELNNVTFHELQVTQEGELLPYYQHELTVGGDGEEDKIFFIWPTTIVHKIDTSSPLYMLSASEMIRERFEIVVILEGVIESTGMTTQARSSYLPNEVLWGHRFEPLVSFKKETGEYEVDYSLFNNTYEVDTPLCSAKSLDDLKNMQQHQQQQQQHNNHHHHHHNENDHRLGNIF</sequence>
<dbReference type="InterPro" id="IPR000477">
    <property type="entry name" value="RT_dom"/>
</dbReference>
<keyword evidence="7 13" id="KW-1133">Transmembrane helix</keyword>
<evidence type="ECO:0000256" key="9">
    <source>
        <dbReference type="ARBA" id="ARBA00023136"/>
    </source>
</evidence>
<keyword evidence="16" id="KW-1185">Reference proteome</keyword>
<keyword evidence="2 11" id="KW-0813">Transport</keyword>
<dbReference type="SUPFAM" id="SSF81296">
    <property type="entry name" value="E set domains"/>
    <property type="match status" value="1"/>
</dbReference>
<evidence type="ECO:0000256" key="13">
    <source>
        <dbReference type="SAM" id="Phobius"/>
    </source>
</evidence>
<keyword evidence="5 11" id="KW-0851">Voltage-gated channel</keyword>
<gene>
    <name evidence="15" type="ORF">ANN_06128</name>
</gene>
<comment type="subcellular location">
    <subcellularLocation>
        <location evidence="1 11">Membrane</location>
        <topology evidence="1 11">Multi-pass membrane protein</topology>
    </subcellularLocation>
</comment>
<dbReference type="InterPro" id="IPR014756">
    <property type="entry name" value="Ig_E-set"/>
</dbReference>
<feature type="compositionally biased region" description="Low complexity" evidence="12">
    <location>
        <begin position="748"/>
        <end position="757"/>
    </location>
</feature>
<keyword evidence="3 11" id="KW-0633">Potassium transport</keyword>
<dbReference type="InterPro" id="IPR013518">
    <property type="entry name" value="K_chnl_inward-rec_Kir_cyto"/>
</dbReference>
<dbReference type="SUPFAM" id="SSF56672">
    <property type="entry name" value="DNA/RNA polymerases"/>
    <property type="match status" value="1"/>
</dbReference>
<feature type="non-terminal residue" evidence="15">
    <location>
        <position position="1"/>
    </location>
</feature>
<comment type="similarity">
    <text evidence="11">Belongs to the inward rectifier-type potassium channel (TC 1.A.2.1) family.</text>
</comment>
<evidence type="ECO:0000256" key="11">
    <source>
        <dbReference type="RuleBase" id="RU003822"/>
    </source>
</evidence>
<keyword evidence="8 11" id="KW-0406">Ion transport</keyword>
<evidence type="ECO:0000259" key="14">
    <source>
        <dbReference type="PROSITE" id="PS50878"/>
    </source>
</evidence>
<dbReference type="Pfam" id="PF17655">
    <property type="entry name" value="IRK_C"/>
    <property type="match status" value="2"/>
</dbReference>
<dbReference type="PANTHER" id="PTHR11767">
    <property type="entry name" value="INWARD RECTIFIER POTASSIUM CHANNEL"/>
    <property type="match status" value="1"/>
</dbReference>
<evidence type="ECO:0000256" key="4">
    <source>
        <dbReference type="ARBA" id="ARBA00022692"/>
    </source>
</evidence>
<protein>
    <recommendedName>
        <fullName evidence="14">Reverse transcriptase domain-containing protein</fullName>
    </recommendedName>
</protein>
<dbReference type="Proteomes" id="UP001148838">
    <property type="component" value="Unassembled WGS sequence"/>
</dbReference>
<evidence type="ECO:0000313" key="15">
    <source>
        <dbReference type="EMBL" id="KAJ4444336.1"/>
    </source>
</evidence>
<evidence type="ECO:0000313" key="16">
    <source>
        <dbReference type="Proteomes" id="UP001148838"/>
    </source>
</evidence>
<dbReference type="EMBL" id="JAJSOF020000011">
    <property type="protein sequence ID" value="KAJ4444336.1"/>
    <property type="molecule type" value="Genomic_DNA"/>
</dbReference>
<accession>A0ABQ8TDY3</accession>
<dbReference type="InterPro" id="IPR040445">
    <property type="entry name" value="Kir_TM"/>
</dbReference>
<evidence type="ECO:0000256" key="10">
    <source>
        <dbReference type="ARBA" id="ARBA00023303"/>
    </source>
</evidence>
<name>A0ABQ8TDY3_PERAM</name>
<evidence type="ECO:0000256" key="5">
    <source>
        <dbReference type="ARBA" id="ARBA00022882"/>
    </source>
</evidence>
<evidence type="ECO:0000256" key="2">
    <source>
        <dbReference type="ARBA" id="ARBA00022448"/>
    </source>
</evidence>
<evidence type="ECO:0000256" key="3">
    <source>
        <dbReference type="ARBA" id="ARBA00022538"/>
    </source>
</evidence>
<organism evidence="15 16">
    <name type="scientific">Periplaneta americana</name>
    <name type="common">American cockroach</name>
    <name type="synonym">Blatta americana</name>
    <dbReference type="NCBI Taxonomy" id="6978"/>
    <lineage>
        <taxon>Eukaryota</taxon>
        <taxon>Metazoa</taxon>
        <taxon>Ecdysozoa</taxon>
        <taxon>Arthropoda</taxon>
        <taxon>Hexapoda</taxon>
        <taxon>Insecta</taxon>
        <taxon>Pterygota</taxon>
        <taxon>Neoptera</taxon>
        <taxon>Polyneoptera</taxon>
        <taxon>Dictyoptera</taxon>
        <taxon>Blattodea</taxon>
        <taxon>Blattoidea</taxon>
        <taxon>Blattidae</taxon>
        <taxon>Blattinae</taxon>
        <taxon>Periplaneta</taxon>
    </lineage>
</organism>
<keyword evidence="6 11" id="KW-0630">Potassium</keyword>
<evidence type="ECO:0000256" key="1">
    <source>
        <dbReference type="ARBA" id="ARBA00004141"/>
    </source>
</evidence>
<dbReference type="InterPro" id="IPR041647">
    <property type="entry name" value="IRK_C"/>
</dbReference>
<dbReference type="InterPro" id="IPR016449">
    <property type="entry name" value="K_chnl_inward-rec_Kir"/>
</dbReference>
<keyword evidence="4 11" id="KW-0812">Transmembrane</keyword>
<dbReference type="PANTHER" id="PTHR11767:SF102">
    <property type="entry name" value="INWARDLY RECTIFYING POTASSIUM CHANNEL 1, ISOFORM F"/>
    <property type="match status" value="1"/>
</dbReference>
<proteinExistence type="inferred from homology"/>
<dbReference type="Gene3D" id="1.10.287.70">
    <property type="match status" value="2"/>
</dbReference>
<feature type="domain" description="Reverse transcriptase" evidence="14">
    <location>
        <begin position="1"/>
        <end position="332"/>
    </location>
</feature>
<reference evidence="15 16" key="1">
    <citation type="journal article" date="2022" name="Allergy">
        <title>Genome assembly and annotation of Periplaneta americana reveal a comprehensive cockroach allergen profile.</title>
        <authorList>
            <person name="Wang L."/>
            <person name="Xiong Q."/>
            <person name="Saelim N."/>
            <person name="Wang L."/>
            <person name="Nong W."/>
            <person name="Wan A.T."/>
            <person name="Shi M."/>
            <person name="Liu X."/>
            <person name="Cao Q."/>
            <person name="Hui J.H.L."/>
            <person name="Sookrung N."/>
            <person name="Leung T.F."/>
            <person name="Tungtrongchitr A."/>
            <person name="Tsui S.K.W."/>
        </authorList>
    </citation>
    <scope>NUCLEOTIDE SEQUENCE [LARGE SCALE GENOMIC DNA]</scope>
    <source>
        <strain evidence="15">PWHHKU_190912</strain>
    </source>
</reference>
<keyword evidence="9 13" id="KW-0472">Membrane</keyword>
<evidence type="ECO:0000256" key="7">
    <source>
        <dbReference type="ARBA" id="ARBA00022989"/>
    </source>
</evidence>
<comment type="caution">
    <text evidence="15">The sequence shown here is derived from an EMBL/GenBank/DDBJ whole genome shotgun (WGS) entry which is preliminary data.</text>
</comment>
<dbReference type="Pfam" id="PF00078">
    <property type="entry name" value="RVT_1"/>
    <property type="match status" value="1"/>
</dbReference>
<feature type="compositionally biased region" description="Basic and acidic residues" evidence="12">
    <location>
        <begin position="766"/>
        <end position="776"/>
    </location>
</feature>
<dbReference type="SUPFAM" id="SSF81324">
    <property type="entry name" value="Voltage-gated potassium channels"/>
    <property type="match status" value="1"/>
</dbReference>
<keyword evidence="10 11" id="KW-0407">Ion channel</keyword>
<dbReference type="InterPro" id="IPR043502">
    <property type="entry name" value="DNA/RNA_pol_sf"/>
</dbReference>
<dbReference type="Gene3D" id="2.60.40.1400">
    <property type="entry name" value="G protein-activated inward rectifier potassium channel 1"/>
    <property type="match status" value="2"/>
</dbReference>
<feature type="transmembrane region" description="Helical" evidence="13">
    <location>
        <begin position="77"/>
        <end position="100"/>
    </location>
</feature>
<evidence type="ECO:0000256" key="12">
    <source>
        <dbReference type="SAM" id="MobiDB-lite"/>
    </source>
</evidence>
<feature type="region of interest" description="Disordered" evidence="12">
    <location>
        <begin position="745"/>
        <end position="776"/>
    </location>
</feature>
<evidence type="ECO:0000256" key="8">
    <source>
        <dbReference type="ARBA" id="ARBA00023065"/>
    </source>
</evidence>
<evidence type="ECO:0000256" key="6">
    <source>
        <dbReference type="ARBA" id="ARBA00022958"/>
    </source>
</evidence>
<dbReference type="PRINTS" id="PR01320">
    <property type="entry name" value="KIRCHANNEL"/>
</dbReference>
<dbReference type="Pfam" id="PF01007">
    <property type="entry name" value="IRK"/>
    <property type="match status" value="2"/>
</dbReference>